<protein>
    <submittedName>
        <fullName evidence="2">Acetyltransferase</fullName>
    </submittedName>
</protein>
<reference evidence="2" key="2">
    <citation type="submission" date="2013-04" db="EMBL/GenBank/DDBJ databases">
        <title>Genome sequence of Pseudoalteromonas citrea.</title>
        <authorList>
            <person name="Xie B.-B."/>
            <person name="Rong J.-C."/>
            <person name="Qin Q.-L."/>
            <person name="Shu Y.-L."/>
            <person name="Zhang Y.-Z."/>
        </authorList>
    </citation>
    <scope>NUCLEOTIDE SEQUENCE</scope>
    <source>
        <strain evidence="2">NCIMB 1889</strain>
    </source>
</reference>
<sequence length="176" mass="19523">MIIAKTERVSLRQLTLADASFIVTLLNDKSFIKNIADKNVRTEADAHNYLKQGPLASYDSFGFGLNIVSLNEGGTPIGMCGLLKRDELPYPDLGYALLPEFCGKGYAFEAANALLRYELPKYNLNTVLAIVSPTNLSSNKLLMKLGFSQIESTVLYGMKNNQYQYFQDGRTSDSCK</sequence>
<dbReference type="Gene3D" id="3.40.630.30">
    <property type="match status" value="1"/>
</dbReference>
<dbReference type="GO" id="GO:0016747">
    <property type="term" value="F:acyltransferase activity, transferring groups other than amino-acyl groups"/>
    <property type="evidence" value="ECO:0007669"/>
    <property type="project" value="InterPro"/>
</dbReference>
<dbReference type="eggNOG" id="COG1670">
    <property type="taxonomic scope" value="Bacteria"/>
</dbReference>
<dbReference type="InterPro" id="IPR000182">
    <property type="entry name" value="GNAT_dom"/>
</dbReference>
<dbReference type="STRING" id="1117314.PCIT_08083"/>
<dbReference type="AlphaFoldDB" id="U1KQ41"/>
<evidence type="ECO:0000313" key="2">
    <source>
        <dbReference type="EMBL" id="ERG19109.1"/>
    </source>
</evidence>
<keyword evidence="2" id="KW-0808">Transferase</keyword>
<dbReference type="OrthoDB" id="9798081at2"/>
<proteinExistence type="predicted"/>
<dbReference type="InterPro" id="IPR051531">
    <property type="entry name" value="N-acetyltransferase"/>
</dbReference>
<dbReference type="PANTHER" id="PTHR43792">
    <property type="entry name" value="GNAT FAMILY, PUTATIVE (AFU_ORTHOLOGUE AFUA_3G00765)-RELATED-RELATED"/>
    <property type="match status" value="1"/>
</dbReference>
<dbReference type="InterPro" id="IPR016181">
    <property type="entry name" value="Acyl_CoA_acyltransferase"/>
</dbReference>
<organism evidence="2">
    <name type="scientific">Pseudoalteromonas citrea DSM 8771</name>
    <dbReference type="NCBI Taxonomy" id="1117314"/>
    <lineage>
        <taxon>Bacteria</taxon>
        <taxon>Pseudomonadati</taxon>
        <taxon>Pseudomonadota</taxon>
        <taxon>Gammaproteobacteria</taxon>
        <taxon>Alteromonadales</taxon>
        <taxon>Pseudoalteromonadaceae</taxon>
        <taxon>Pseudoalteromonas</taxon>
    </lineage>
</organism>
<gene>
    <name evidence="2" type="ORF">PCIT_08083</name>
</gene>
<accession>U1KQ41</accession>
<feature type="domain" description="N-acetyltransferase" evidence="1">
    <location>
        <begin position="9"/>
        <end position="170"/>
    </location>
</feature>
<dbReference type="Pfam" id="PF13302">
    <property type="entry name" value="Acetyltransf_3"/>
    <property type="match status" value="1"/>
</dbReference>
<dbReference type="PROSITE" id="PS51186">
    <property type="entry name" value="GNAT"/>
    <property type="match status" value="1"/>
</dbReference>
<comment type="caution">
    <text evidence="2">The sequence shown here is derived from an EMBL/GenBank/DDBJ whole genome shotgun (WGS) entry which is preliminary data.</text>
</comment>
<dbReference type="EMBL" id="AHBZ02000095">
    <property type="protein sequence ID" value="ERG19109.1"/>
    <property type="molecule type" value="Genomic_DNA"/>
</dbReference>
<dbReference type="SUPFAM" id="SSF55729">
    <property type="entry name" value="Acyl-CoA N-acyltransferases (Nat)"/>
    <property type="match status" value="1"/>
</dbReference>
<reference evidence="2" key="1">
    <citation type="journal article" date="2012" name="J. Bacteriol.">
        <title>Genome sequences of type strains of seven species of the marine bacterium Pseudoalteromonas.</title>
        <authorList>
            <person name="Xie B.B."/>
            <person name="Shu Y.L."/>
            <person name="Qin Q.L."/>
            <person name="Rong J.C."/>
            <person name="Zhang X.Y."/>
            <person name="Chen X.L."/>
            <person name="Shi M."/>
            <person name="He H.L."/>
            <person name="Zhou B.C."/>
            <person name="Zhang Y.Z."/>
        </authorList>
    </citation>
    <scope>NUCLEOTIDE SEQUENCE [LARGE SCALE GENOMIC DNA]</scope>
    <source>
        <strain evidence="2">NCIMB 1889</strain>
    </source>
</reference>
<evidence type="ECO:0000259" key="1">
    <source>
        <dbReference type="PROSITE" id="PS51186"/>
    </source>
</evidence>
<name>U1KQ41_9GAMM</name>
<dbReference type="PANTHER" id="PTHR43792:SF1">
    <property type="entry name" value="N-ACETYLTRANSFERASE DOMAIN-CONTAINING PROTEIN"/>
    <property type="match status" value="1"/>
</dbReference>